<accession>A0A8T0F851</accession>
<feature type="compositionally biased region" description="Basic residues" evidence="1">
    <location>
        <begin position="40"/>
        <end position="55"/>
    </location>
</feature>
<feature type="region of interest" description="Disordered" evidence="1">
    <location>
        <begin position="24"/>
        <end position="140"/>
    </location>
</feature>
<protein>
    <submittedName>
        <fullName evidence="2">Uncharacterized protein</fullName>
    </submittedName>
</protein>
<feature type="compositionally biased region" description="Basic and acidic residues" evidence="1">
    <location>
        <begin position="110"/>
        <end position="138"/>
    </location>
</feature>
<proteinExistence type="predicted"/>
<organism evidence="2 3">
    <name type="scientific">Argiope bruennichi</name>
    <name type="common">Wasp spider</name>
    <name type="synonym">Aranea bruennichi</name>
    <dbReference type="NCBI Taxonomy" id="94029"/>
    <lineage>
        <taxon>Eukaryota</taxon>
        <taxon>Metazoa</taxon>
        <taxon>Ecdysozoa</taxon>
        <taxon>Arthropoda</taxon>
        <taxon>Chelicerata</taxon>
        <taxon>Arachnida</taxon>
        <taxon>Araneae</taxon>
        <taxon>Araneomorphae</taxon>
        <taxon>Entelegynae</taxon>
        <taxon>Araneoidea</taxon>
        <taxon>Araneidae</taxon>
        <taxon>Argiope</taxon>
    </lineage>
</organism>
<dbReference type="EMBL" id="JABXBU010000030">
    <property type="protein sequence ID" value="KAF8785590.1"/>
    <property type="molecule type" value="Genomic_DNA"/>
</dbReference>
<dbReference type="Proteomes" id="UP000807504">
    <property type="component" value="Unassembled WGS sequence"/>
</dbReference>
<comment type="caution">
    <text evidence="2">The sequence shown here is derived from an EMBL/GenBank/DDBJ whole genome shotgun (WGS) entry which is preliminary data.</text>
</comment>
<reference evidence="2" key="1">
    <citation type="journal article" date="2020" name="bioRxiv">
        <title>Chromosome-level reference genome of the European wasp spider Argiope bruennichi: a resource for studies on range expansion and evolutionary adaptation.</title>
        <authorList>
            <person name="Sheffer M.M."/>
            <person name="Hoppe A."/>
            <person name="Krehenwinkel H."/>
            <person name="Uhl G."/>
            <person name="Kuss A.W."/>
            <person name="Jensen L."/>
            <person name="Jensen C."/>
            <person name="Gillespie R.G."/>
            <person name="Hoff K.J."/>
            <person name="Prost S."/>
        </authorList>
    </citation>
    <scope>NUCLEOTIDE SEQUENCE</scope>
</reference>
<reference evidence="2" key="2">
    <citation type="submission" date="2020-06" db="EMBL/GenBank/DDBJ databases">
        <authorList>
            <person name="Sheffer M."/>
        </authorList>
    </citation>
    <scope>NUCLEOTIDE SEQUENCE</scope>
</reference>
<evidence type="ECO:0000313" key="2">
    <source>
        <dbReference type="EMBL" id="KAF8785590.1"/>
    </source>
</evidence>
<gene>
    <name evidence="2" type="ORF">HNY73_011108</name>
</gene>
<dbReference type="AlphaFoldDB" id="A0A8T0F851"/>
<name>A0A8T0F851_ARGBR</name>
<sequence>MGYLMNSYHFRKLFRKEVKKLDTDQVEMPPKTSKKDSTRKMAKRSKGKTAKPKGKLHLEATTSKFSKPRITKEGAPSEAKHSISRKVTRPSAQAIKELNLRRSRRIANKTKTESATRELPKKEMRKPTRKRVESEKPQKRLGLLPRLPSDYRFSSDESVSNRVIENPFRKIPSTSAQEILVPEAPIRVQFQKIPHLCHLLSWWKQMILKQEGLLTGMLMSSLFNVQLMFSSRL</sequence>
<evidence type="ECO:0000256" key="1">
    <source>
        <dbReference type="SAM" id="MobiDB-lite"/>
    </source>
</evidence>
<keyword evidence="3" id="KW-1185">Reference proteome</keyword>
<evidence type="ECO:0000313" key="3">
    <source>
        <dbReference type="Proteomes" id="UP000807504"/>
    </source>
</evidence>